<dbReference type="Proteomes" id="UP000299102">
    <property type="component" value="Unassembled WGS sequence"/>
</dbReference>
<organism evidence="1 2">
    <name type="scientific">Eumeta variegata</name>
    <name type="common">Bagworm moth</name>
    <name type="synonym">Eumeta japonica</name>
    <dbReference type="NCBI Taxonomy" id="151549"/>
    <lineage>
        <taxon>Eukaryota</taxon>
        <taxon>Metazoa</taxon>
        <taxon>Ecdysozoa</taxon>
        <taxon>Arthropoda</taxon>
        <taxon>Hexapoda</taxon>
        <taxon>Insecta</taxon>
        <taxon>Pterygota</taxon>
        <taxon>Neoptera</taxon>
        <taxon>Endopterygota</taxon>
        <taxon>Lepidoptera</taxon>
        <taxon>Glossata</taxon>
        <taxon>Ditrysia</taxon>
        <taxon>Tineoidea</taxon>
        <taxon>Psychidae</taxon>
        <taxon>Oiketicinae</taxon>
        <taxon>Eumeta</taxon>
    </lineage>
</organism>
<comment type="caution">
    <text evidence="1">The sequence shown here is derived from an EMBL/GenBank/DDBJ whole genome shotgun (WGS) entry which is preliminary data.</text>
</comment>
<evidence type="ECO:0000313" key="2">
    <source>
        <dbReference type="Proteomes" id="UP000299102"/>
    </source>
</evidence>
<proteinExistence type="predicted"/>
<evidence type="ECO:0000313" key="1">
    <source>
        <dbReference type="EMBL" id="GBP64475.1"/>
    </source>
</evidence>
<gene>
    <name evidence="1" type="ORF">EVAR_46239_1</name>
</gene>
<protein>
    <submittedName>
        <fullName evidence="1">Uncharacterized protein</fullName>
    </submittedName>
</protein>
<dbReference type="EMBL" id="BGZK01000898">
    <property type="protein sequence ID" value="GBP64475.1"/>
    <property type="molecule type" value="Genomic_DNA"/>
</dbReference>
<accession>A0A4C1XQJ6</accession>
<reference evidence="1 2" key="1">
    <citation type="journal article" date="2019" name="Commun. Biol.">
        <title>The bagworm genome reveals a unique fibroin gene that provides high tensile strength.</title>
        <authorList>
            <person name="Kono N."/>
            <person name="Nakamura H."/>
            <person name="Ohtoshi R."/>
            <person name="Tomita M."/>
            <person name="Numata K."/>
            <person name="Arakawa K."/>
        </authorList>
    </citation>
    <scope>NUCLEOTIDE SEQUENCE [LARGE SCALE GENOMIC DNA]</scope>
</reference>
<keyword evidence="2" id="KW-1185">Reference proteome</keyword>
<name>A0A4C1XQJ6_EUMVA</name>
<sequence>MPHVIPEHYVKATKTIFAVLAISLQFIAHSIQHEWLIILTVQMMSVHTLLRSTLDRIKLANGDGGRGSRSLHGSISVELPYILAMLLKGTVSALPQRTKYVKRRRKKSVKDRNLRSREIDRLTHANRAGDHRKLFKQITNARRTLGQTSFR</sequence>
<dbReference type="AlphaFoldDB" id="A0A4C1XQJ6"/>